<keyword evidence="4" id="KW-0297">G-protein coupled receptor</keyword>
<dbReference type="HOGENOM" id="CLU_035647_1_1_1"/>
<keyword evidence="13" id="KW-1185">Reference proteome</keyword>
<keyword evidence="5 9" id="KW-0472">Membrane</keyword>
<name>K1R833_MAGGI</name>
<dbReference type="GO" id="GO:0004930">
    <property type="term" value="F:G protein-coupled receptor activity"/>
    <property type="evidence" value="ECO:0007669"/>
    <property type="project" value="UniProtKB-KW"/>
</dbReference>
<feature type="transmembrane region" description="Helical" evidence="9">
    <location>
        <begin position="95"/>
        <end position="116"/>
    </location>
</feature>
<dbReference type="AlphaFoldDB" id="K1R833"/>
<evidence type="ECO:0000256" key="7">
    <source>
        <dbReference type="ARBA" id="ARBA00023224"/>
    </source>
</evidence>
<evidence type="ECO:0000256" key="1">
    <source>
        <dbReference type="ARBA" id="ARBA00004141"/>
    </source>
</evidence>
<dbReference type="Pfam" id="PF00001">
    <property type="entry name" value="7tm_1"/>
    <property type="match status" value="1"/>
</dbReference>
<dbReference type="SUPFAM" id="SSF81321">
    <property type="entry name" value="Family A G protein-coupled receptor-like"/>
    <property type="match status" value="1"/>
</dbReference>
<evidence type="ECO:0000256" key="6">
    <source>
        <dbReference type="ARBA" id="ARBA00023170"/>
    </source>
</evidence>
<dbReference type="Gene3D" id="1.20.1070.10">
    <property type="entry name" value="Rhodopsin 7-helix transmembrane proteins"/>
    <property type="match status" value="2"/>
</dbReference>
<dbReference type="OMA" id="GTHRCSW"/>
<dbReference type="InterPro" id="IPR000276">
    <property type="entry name" value="GPCR_Rhodpsn"/>
</dbReference>
<keyword evidence="7" id="KW-0807">Transducer</keyword>
<dbReference type="EMBL" id="JH817849">
    <property type="protein sequence ID" value="EKC30106.1"/>
    <property type="molecule type" value="Genomic_DNA"/>
</dbReference>
<keyword evidence="6 11" id="KW-0675">Receptor</keyword>
<feature type="transmembrane region" description="Helical" evidence="9">
    <location>
        <begin position="20"/>
        <end position="45"/>
    </location>
</feature>
<dbReference type="OrthoDB" id="5969463at2759"/>
<sequence length="429" mass="48450">MNETKSYTLEEWNNEKSAVLTVNTVVLGFYLLIGITGNTIVIYIYNFRMKGSRDDRYFIPHLAVMDLCACGVGAGYAIALNMLPLRFQGNELCKILWFLTQVTTLCAALMLVVIAVQRYLKVVRPFKKQMTIKAKHSALVAVILLSLFLSLPCLMFYGEIPITSPYLNLTGYRCGVSPSADHAALSLYNTILFVTAVGGLLVISTLYILIGRTIYRQHKFRRRYSSATTAFKRSDRDSLEWNPPSESGSVQTRSKPFRDSLDFDSPFLDSMNGAPSSPEIIEPSSSPVIIEPSSPSSATLEPSSPFKSAFLSVPMTPTEKLRSSFSEIQKKASKSTIPVRKHFGTHRCSWMFMMITVVYILSFIPRITLNVLESVDKHFWGELSDREIASYLFLYRLYLVNNISNPFFYGLFDRAMRKELRKACCCKSK</sequence>
<feature type="region of interest" description="Disordered" evidence="8">
    <location>
        <begin position="235"/>
        <end position="257"/>
    </location>
</feature>
<feature type="transmembrane region" description="Helical" evidence="9">
    <location>
        <begin position="137"/>
        <end position="157"/>
    </location>
</feature>
<evidence type="ECO:0000259" key="10">
    <source>
        <dbReference type="PROSITE" id="PS50262"/>
    </source>
</evidence>
<evidence type="ECO:0000313" key="12">
    <source>
        <dbReference type="EnsemblMetazoa" id="G6777.1:cds"/>
    </source>
</evidence>
<dbReference type="PRINTS" id="PR00237">
    <property type="entry name" value="GPCRRHODOPSN"/>
</dbReference>
<keyword evidence="2 9" id="KW-0812">Transmembrane</keyword>
<feature type="transmembrane region" description="Helical" evidence="9">
    <location>
        <begin position="57"/>
        <end position="83"/>
    </location>
</feature>
<feature type="transmembrane region" description="Helical" evidence="9">
    <location>
        <begin position="388"/>
        <end position="412"/>
    </location>
</feature>
<dbReference type="InterPro" id="IPR017452">
    <property type="entry name" value="GPCR_Rhodpsn_7TM"/>
</dbReference>
<dbReference type="GO" id="GO:0005886">
    <property type="term" value="C:plasma membrane"/>
    <property type="evidence" value="ECO:0007669"/>
    <property type="project" value="TreeGrafter"/>
</dbReference>
<comment type="subcellular location">
    <subcellularLocation>
        <location evidence="1">Membrane</location>
        <topology evidence="1">Multi-pass membrane protein</topology>
    </subcellularLocation>
</comment>
<reference evidence="12" key="2">
    <citation type="submission" date="2022-08" db="UniProtKB">
        <authorList>
            <consortium name="EnsemblMetazoa"/>
        </authorList>
    </citation>
    <scope>IDENTIFICATION</scope>
    <source>
        <strain evidence="12">05x7-T-G4-1.051#20</strain>
    </source>
</reference>
<dbReference type="Proteomes" id="UP000005408">
    <property type="component" value="Unassembled WGS sequence"/>
</dbReference>
<dbReference type="PROSITE" id="PS50262">
    <property type="entry name" value="G_PROTEIN_RECEP_F1_2"/>
    <property type="match status" value="1"/>
</dbReference>
<evidence type="ECO:0000256" key="5">
    <source>
        <dbReference type="ARBA" id="ARBA00023136"/>
    </source>
</evidence>
<feature type="compositionally biased region" description="Polar residues" evidence="8">
    <location>
        <begin position="244"/>
        <end position="254"/>
    </location>
</feature>
<dbReference type="PANTHER" id="PTHR24243:SF224">
    <property type="entry name" value="G-PROTEIN COUPLED RECEPTOR 19-RELATED"/>
    <property type="match status" value="1"/>
</dbReference>
<evidence type="ECO:0000256" key="3">
    <source>
        <dbReference type="ARBA" id="ARBA00022989"/>
    </source>
</evidence>
<keyword evidence="3 9" id="KW-1133">Transmembrane helix</keyword>
<dbReference type="CDD" id="cd00637">
    <property type="entry name" value="7tm_classA_rhodopsin-like"/>
    <property type="match status" value="1"/>
</dbReference>
<gene>
    <name evidence="11" type="ORF">CGI_10009130</name>
</gene>
<reference evidence="11" key="1">
    <citation type="journal article" date="2012" name="Nature">
        <title>The oyster genome reveals stress adaptation and complexity of shell formation.</title>
        <authorList>
            <person name="Zhang G."/>
            <person name="Fang X."/>
            <person name="Guo X."/>
            <person name="Li L."/>
            <person name="Luo R."/>
            <person name="Xu F."/>
            <person name="Yang P."/>
            <person name="Zhang L."/>
            <person name="Wang X."/>
            <person name="Qi H."/>
            <person name="Xiong Z."/>
            <person name="Que H."/>
            <person name="Xie Y."/>
            <person name="Holland P.W."/>
            <person name="Paps J."/>
            <person name="Zhu Y."/>
            <person name="Wu F."/>
            <person name="Chen Y."/>
            <person name="Wang J."/>
            <person name="Peng C."/>
            <person name="Meng J."/>
            <person name="Yang L."/>
            <person name="Liu J."/>
            <person name="Wen B."/>
            <person name="Zhang N."/>
            <person name="Huang Z."/>
            <person name="Zhu Q."/>
            <person name="Feng Y."/>
            <person name="Mount A."/>
            <person name="Hedgecock D."/>
            <person name="Xu Z."/>
            <person name="Liu Y."/>
            <person name="Domazet-Loso T."/>
            <person name="Du Y."/>
            <person name="Sun X."/>
            <person name="Zhang S."/>
            <person name="Liu B."/>
            <person name="Cheng P."/>
            <person name="Jiang X."/>
            <person name="Li J."/>
            <person name="Fan D."/>
            <person name="Wang W."/>
            <person name="Fu W."/>
            <person name="Wang T."/>
            <person name="Wang B."/>
            <person name="Zhang J."/>
            <person name="Peng Z."/>
            <person name="Li Y."/>
            <person name="Li N."/>
            <person name="Wang J."/>
            <person name="Chen M."/>
            <person name="He Y."/>
            <person name="Tan F."/>
            <person name="Song X."/>
            <person name="Zheng Q."/>
            <person name="Huang R."/>
            <person name="Yang H."/>
            <person name="Du X."/>
            <person name="Chen L."/>
            <person name="Yang M."/>
            <person name="Gaffney P.M."/>
            <person name="Wang S."/>
            <person name="Luo L."/>
            <person name="She Z."/>
            <person name="Ming Y."/>
            <person name="Huang W."/>
            <person name="Zhang S."/>
            <person name="Huang B."/>
            <person name="Zhang Y."/>
            <person name="Qu T."/>
            <person name="Ni P."/>
            <person name="Miao G."/>
            <person name="Wang J."/>
            <person name="Wang Q."/>
            <person name="Steinberg C.E."/>
            <person name="Wang H."/>
            <person name="Li N."/>
            <person name="Qian L."/>
            <person name="Zhang G."/>
            <person name="Li Y."/>
            <person name="Yang H."/>
            <person name="Liu X."/>
            <person name="Wang J."/>
            <person name="Yin Y."/>
            <person name="Wang J."/>
        </authorList>
    </citation>
    <scope>NUCLEOTIDE SEQUENCE [LARGE SCALE GENOMIC DNA]</scope>
    <source>
        <strain evidence="11">05x7-T-G4-1.051#20</strain>
    </source>
</reference>
<evidence type="ECO:0000256" key="9">
    <source>
        <dbReference type="SAM" id="Phobius"/>
    </source>
</evidence>
<feature type="domain" description="G-protein coupled receptors family 1 profile" evidence="10">
    <location>
        <begin position="37"/>
        <end position="409"/>
    </location>
</feature>
<proteinExistence type="predicted"/>
<dbReference type="EnsemblMetazoa" id="G6777.3">
    <property type="protein sequence ID" value="G6777.3:cds"/>
    <property type="gene ID" value="G6777"/>
</dbReference>
<evidence type="ECO:0000256" key="8">
    <source>
        <dbReference type="SAM" id="MobiDB-lite"/>
    </source>
</evidence>
<dbReference type="PANTHER" id="PTHR24243">
    <property type="entry name" value="G-PROTEIN COUPLED RECEPTOR"/>
    <property type="match status" value="1"/>
</dbReference>
<evidence type="ECO:0000313" key="13">
    <source>
        <dbReference type="Proteomes" id="UP000005408"/>
    </source>
</evidence>
<feature type="transmembrane region" description="Helical" evidence="9">
    <location>
        <begin position="350"/>
        <end position="368"/>
    </location>
</feature>
<accession>K1R833</accession>
<evidence type="ECO:0000256" key="4">
    <source>
        <dbReference type="ARBA" id="ARBA00023040"/>
    </source>
</evidence>
<evidence type="ECO:0000313" key="11">
    <source>
        <dbReference type="EMBL" id="EKC30106.1"/>
    </source>
</evidence>
<dbReference type="EnsemblMetazoa" id="G6777.1">
    <property type="protein sequence ID" value="G6777.1:cds"/>
    <property type="gene ID" value="G6777"/>
</dbReference>
<dbReference type="EnsemblMetazoa" id="G6777.2">
    <property type="protein sequence ID" value="G6777.2:cds"/>
    <property type="gene ID" value="G6777"/>
</dbReference>
<evidence type="ECO:0000256" key="2">
    <source>
        <dbReference type="ARBA" id="ARBA00022692"/>
    </source>
</evidence>
<organism evidence="11">
    <name type="scientific">Magallana gigas</name>
    <name type="common">Pacific oyster</name>
    <name type="synonym">Crassostrea gigas</name>
    <dbReference type="NCBI Taxonomy" id="29159"/>
    <lineage>
        <taxon>Eukaryota</taxon>
        <taxon>Metazoa</taxon>
        <taxon>Spiralia</taxon>
        <taxon>Lophotrochozoa</taxon>
        <taxon>Mollusca</taxon>
        <taxon>Bivalvia</taxon>
        <taxon>Autobranchia</taxon>
        <taxon>Pteriomorphia</taxon>
        <taxon>Ostreida</taxon>
        <taxon>Ostreoidea</taxon>
        <taxon>Ostreidae</taxon>
        <taxon>Magallana</taxon>
    </lineage>
</organism>
<protein>
    <submittedName>
        <fullName evidence="12">G_PROTEIN_RECEP_F1_2 domain-containing protein</fullName>
    </submittedName>
    <submittedName>
        <fullName evidence="11">Tachykinin-like peptide receptor 86C</fullName>
    </submittedName>
</protein>
<feature type="transmembrane region" description="Helical" evidence="9">
    <location>
        <begin position="191"/>
        <end position="215"/>
    </location>
</feature>